<dbReference type="InterPro" id="IPR041698">
    <property type="entry name" value="Methyltransf_25"/>
</dbReference>
<sequence>MSSPAKSVRSSWQKYLMIPKLARLSRSAPKDRPLAWDKYWAGIKATGPGGEVLWDSGRDHEFLGYRDVLLRHLDPELPLVDVGCGHGSFTRALARTFREVIGVDVSAHAVARAGAESEGQEDLAGRVRYEARDMTAPGAGRGLADERGANIFIRGVLHVLSPGDQEALVENLRVLAGSRGTVFLAETNFQGNPLDYVSHLGATTRGIPAPLERAIRELPMPGHFGPAERARVLPAESWELLEDGAVAIETNPMTDVAAQSLIPGYYAVLRPRP</sequence>
<dbReference type="SUPFAM" id="SSF53335">
    <property type="entry name" value="S-adenosyl-L-methionine-dependent methyltransferases"/>
    <property type="match status" value="1"/>
</dbReference>
<gene>
    <name evidence="2" type="ORF">QFZ36_002881</name>
</gene>
<protein>
    <submittedName>
        <fullName evidence="2">SAM-dependent methyltransferase</fullName>
    </submittedName>
</protein>
<feature type="domain" description="Methyltransferase" evidence="1">
    <location>
        <begin position="80"/>
        <end position="175"/>
    </location>
</feature>
<keyword evidence="3" id="KW-1185">Reference proteome</keyword>
<organism evidence="2 3">
    <name type="scientific">Pseudarthrobacter siccitolerans</name>
    <dbReference type="NCBI Taxonomy" id="861266"/>
    <lineage>
        <taxon>Bacteria</taxon>
        <taxon>Bacillati</taxon>
        <taxon>Actinomycetota</taxon>
        <taxon>Actinomycetes</taxon>
        <taxon>Micrococcales</taxon>
        <taxon>Micrococcaceae</taxon>
        <taxon>Pseudarthrobacter</taxon>
    </lineage>
</organism>
<accession>A0ABU0PMZ1</accession>
<name>A0ABU0PMZ1_9MICC</name>
<proteinExistence type="predicted"/>
<dbReference type="Gene3D" id="3.40.50.150">
    <property type="entry name" value="Vaccinia Virus protein VP39"/>
    <property type="match status" value="1"/>
</dbReference>
<keyword evidence="2" id="KW-0808">Transferase</keyword>
<keyword evidence="2" id="KW-0489">Methyltransferase</keyword>
<dbReference type="Pfam" id="PF13649">
    <property type="entry name" value="Methyltransf_25"/>
    <property type="match status" value="1"/>
</dbReference>
<dbReference type="GO" id="GO:0032259">
    <property type="term" value="P:methylation"/>
    <property type="evidence" value="ECO:0007669"/>
    <property type="project" value="UniProtKB-KW"/>
</dbReference>
<evidence type="ECO:0000313" key="3">
    <source>
        <dbReference type="Proteomes" id="UP001236806"/>
    </source>
</evidence>
<dbReference type="EMBL" id="JAUSXB010000001">
    <property type="protein sequence ID" value="MDQ0675320.1"/>
    <property type="molecule type" value="Genomic_DNA"/>
</dbReference>
<comment type="caution">
    <text evidence="2">The sequence shown here is derived from an EMBL/GenBank/DDBJ whole genome shotgun (WGS) entry which is preliminary data.</text>
</comment>
<dbReference type="CDD" id="cd02440">
    <property type="entry name" value="AdoMet_MTases"/>
    <property type="match status" value="1"/>
</dbReference>
<evidence type="ECO:0000313" key="2">
    <source>
        <dbReference type="EMBL" id="MDQ0675320.1"/>
    </source>
</evidence>
<dbReference type="Proteomes" id="UP001236806">
    <property type="component" value="Unassembled WGS sequence"/>
</dbReference>
<reference evidence="2 3" key="1">
    <citation type="submission" date="2023-07" db="EMBL/GenBank/DDBJ databases">
        <title>Comparative genomics of wheat-associated soil bacteria to identify genetic determinants of phenazine resistance.</title>
        <authorList>
            <person name="Mouncey N."/>
        </authorList>
    </citation>
    <scope>NUCLEOTIDE SEQUENCE [LARGE SCALE GENOMIC DNA]</scope>
    <source>
        <strain evidence="2 3">W1I3</strain>
    </source>
</reference>
<dbReference type="GO" id="GO:0008168">
    <property type="term" value="F:methyltransferase activity"/>
    <property type="evidence" value="ECO:0007669"/>
    <property type="project" value="UniProtKB-KW"/>
</dbReference>
<evidence type="ECO:0000259" key="1">
    <source>
        <dbReference type="Pfam" id="PF13649"/>
    </source>
</evidence>
<dbReference type="InterPro" id="IPR029063">
    <property type="entry name" value="SAM-dependent_MTases_sf"/>
</dbReference>